<feature type="domain" description="NAB co-repressor" evidence="10">
    <location>
        <begin position="245"/>
        <end position="374"/>
    </location>
</feature>
<feature type="region of interest" description="Disordered" evidence="8">
    <location>
        <begin position="573"/>
        <end position="609"/>
    </location>
</feature>
<evidence type="ECO:0000313" key="12">
    <source>
        <dbReference type="Proteomes" id="UP000694388"/>
    </source>
</evidence>
<evidence type="ECO:0000256" key="4">
    <source>
        <dbReference type="ARBA" id="ARBA00022491"/>
    </source>
</evidence>
<dbReference type="PANTHER" id="PTHR12623:SF10">
    <property type="entry name" value="NGFI-A-BINDING PROTEIN HOMOLOG"/>
    <property type="match status" value="1"/>
</dbReference>
<evidence type="ECO:0000256" key="7">
    <source>
        <dbReference type="ARBA" id="ARBA00023242"/>
    </source>
</evidence>
<dbReference type="GO" id="GO:0003712">
    <property type="term" value="F:transcription coregulator activity"/>
    <property type="evidence" value="ECO:0007669"/>
    <property type="project" value="InterPro"/>
</dbReference>
<reference evidence="11" key="1">
    <citation type="submission" date="2025-05" db="UniProtKB">
        <authorList>
            <consortium name="Ensembl"/>
        </authorList>
    </citation>
    <scope>IDENTIFICATION</scope>
</reference>
<keyword evidence="7" id="KW-0539">Nucleus</keyword>
<evidence type="ECO:0000256" key="3">
    <source>
        <dbReference type="ARBA" id="ARBA00011364"/>
    </source>
</evidence>
<feature type="region of interest" description="Disordered" evidence="8">
    <location>
        <begin position="206"/>
        <end position="232"/>
    </location>
</feature>
<dbReference type="InterPro" id="IPR038398">
    <property type="entry name" value="NCD2_sf"/>
</dbReference>
<keyword evidence="5" id="KW-0805">Transcription regulation</keyword>
<keyword evidence="4" id="KW-0678">Repressor</keyword>
<dbReference type="Pfam" id="PF04905">
    <property type="entry name" value="NCD2"/>
    <property type="match status" value="1"/>
</dbReference>
<comment type="similarity">
    <text evidence="2">Belongs to the NAB family.</text>
</comment>
<evidence type="ECO:0000256" key="6">
    <source>
        <dbReference type="ARBA" id="ARBA00023163"/>
    </source>
</evidence>
<protein>
    <submittedName>
        <fullName evidence="11">Uncharacterized protein</fullName>
    </submittedName>
</protein>
<feature type="compositionally biased region" description="Basic and acidic residues" evidence="8">
    <location>
        <begin position="573"/>
        <end position="595"/>
    </location>
</feature>
<evidence type="ECO:0000256" key="2">
    <source>
        <dbReference type="ARBA" id="ARBA00008864"/>
    </source>
</evidence>
<keyword evidence="6" id="KW-0804">Transcription</keyword>
<evidence type="ECO:0000256" key="1">
    <source>
        <dbReference type="ARBA" id="ARBA00004123"/>
    </source>
</evidence>
<dbReference type="InterPro" id="IPR039040">
    <property type="entry name" value="NAB_fam"/>
</dbReference>
<evidence type="ECO:0000259" key="10">
    <source>
        <dbReference type="Pfam" id="PF04905"/>
    </source>
</evidence>
<evidence type="ECO:0000259" key="9">
    <source>
        <dbReference type="Pfam" id="PF04904"/>
    </source>
</evidence>
<proteinExistence type="inferred from homology"/>
<dbReference type="Gene3D" id="1.20.120.2010">
    <property type="entry name" value="NAB conserved domain 2"/>
    <property type="match status" value="1"/>
</dbReference>
<accession>A0A8C4QQP1</accession>
<dbReference type="Proteomes" id="UP000694388">
    <property type="component" value="Unplaced"/>
</dbReference>
<dbReference type="GO" id="GO:0005634">
    <property type="term" value="C:nucleus"/>
    <property type="evidence" value="ECO:0007669"/>
    <property type="project" value="UniProtKB-SubCell"/>
</dbReference>
<keyword evidence="12" id="KW-1185">Reference proteome</keyword>
<feature type="region of interest" description="Disordered" evidence="8">
    <location>
        <begin position="477"/>
        <end position="502"/>
    </location>
</feature>
<dbReference type="AlphaFoldDB" id="A0A8C4QQP1"/>
<dbReference type="Ensembl" id="ENSEBUT00000019650.1">
    <property type="protein sequence ID" value="ENSEBUP00000019074.1"/>
    <property type="gene ID" value="ENSEBUG00000011874.1"/>
</dbReference>
<dbReference type="InterPro" id="IPR006989">
    <property type="entry name" value="NAB_co-repressor_dom"/>
</dbReference>
<dbReference type="PANTHER" id="PTHR12623">
    <property type="entry name" value="NGFI-A BINDING PROTEIN"/>
    <property type="match status" value="1"/>
</dbReference>
<evidence type="ECO:0000313" key="11">
    <source>
        <dbReference type="Ensembl" id="ENSEBUP00000019060.1"/>
    </source>
</evidence>
<evidence type="ECO:0000256" key="8">
    <source>
        <dbReference type="SAM" id="MobiDB-lite"/>
    </source>
</evidence>
<dbReference type="GO" id="GO:0045892">
    <property type="term" value="P:negative regulation of DNA-templated transcription"/>
    <property type="evidence" value="ECO:0007669"/>
    <property type="project" value="InterPro"/>
</dbReference>
<evidence type="ECO:0000256" key="5">
    <source>
        <dbReference type="ARBA" id="ARBA00023015"/>
    </source>
</evidence>
<dbReference type="GeneTree" id="ENSGT00390000006330"/>
<feature type="compositionally biased region" description="Pro residues" evidence="8">
    <location>
        <begin position="222"/>
        <end position="232"/>
    </location>
</feature>
<comment type="subunit">
    <text evidence="3">Homomultimers may associate with EGR1 bound to DNA.</text>
</comment>
<dbReference type="Ensembl" id="ENSEBUT00000019636.1">
    <property type="protein sequence ID" value="ENSEBUP00000019060.1"/>
    <property type="gene ID" value="ENSEBUG00000011874.1"/>
</dbReference>
<feature type="domain" description="Nab N-terminal" evidence="9">
    <location>
        <begin position="6"/>
        <end position="82"/>
    </location>
</feature>
<sequence>MPSLAPVTLGELQLYRVLQRANLLLYYETFVAQGGDDVQQLCNAAEDEFLEIMALVGMARKPLHVRRLQKALQEWVANPGSFSQPLGRLPSASIALARLQDLTPAAIAGPNPVSSALESQIQLAQRLPGGGSAGLLRLYIGPDGSPSLSGLPQVLAAFGKAQGPMINHPRLPLVIPTVHKVIPVHSGGQNGSRILLGSSTGVQVLSPADSGCRSADEGQSPPMSPLLPPPPHTIASAAEAAGGLLDEATIRALSECAEKKLKGRTLRPPPSPAELHELLRSDRKQGKSLAHIADMTHGDPRRIEEIRKFSAIYGRFDSKRKDGRQLTLHEVTVNEAAAQLCLLDESLLVRRDELFPFARQVVRLSGYHFSHKPSKSKLLESAGSIMAKKGSGKMDLRSAQAELARLTRQERLGDIQERLRDIRRSLETLRQQMGVLEGNPAAGQDERLNQIKIEFHRLEVEQQALRHEQAEIARKLREPMGGCGPKEQDEGEDDEELSDSSMEDAGEIDDRWNSELSQAEPFCPAEAGSQSCYKSTSQHTRQLVQQILMDEGLRLARQRALALGEALGIKRETRCPENDHPDGGKHKVAVTDKNRYPSAEEAQCRTTTS</sequence>
<comment type="subcellular location">
    <subcellularLocation>
        <location evidence="1">Nucleus</location>
    </subcellularLocation>
</comment>
<dbReference type="FunFam" id="1.20.120.2010:FF:000001">
    <property type="entry name" value="NGFI-A-binding protein 1 isoform X1"/>
    <property type="match status" value="1"/>
</dbReference>
<name>A0A8C4QQP1_EPTBU</name>
<dbReference type="Ensembl" id="ENSEBUT00000019623.1">
    <property type="protein sequence ID" value="ENSEBUP00000019048.1"/>
    <property type="gene ID" value="ENSEBUG00000011874.1"/>
</dbReference>
<organism evidence="11 12">
    <name type="scientific">Eptatretus burgeri</name>
    <name type="common">Inshore hagfish</name>
    <dbReference type="NCBI Taxonomy" id="7764"/>
    <lineage>
        <taxon>Eukaryota</taxon>
        <taxon>Metazoa</taxon>
        <taxon>Chordata</taxon>
        <taxon>Craniata</taxon>
        <taxon>Vertebrata</taxon>
        <taxon>Cyclostomata</taxon>
        <taxon>Myxini</taxon>
        <taxon>Myxiniformes</taxon>
        <taxon>Myxinidae</taxon>
        <taxon>Eptatretinae</taxon>
        <taxon>Eptatretus</taxon>
    </lineage>
</organism>
<feature type="compositionally biased region" description="Acidic residues" evidence="8">
    <location>
        <begin position="489"/>
        <end position="502"/>
    </location>
</feature>
<dbReference type="Pfam" id="PF04904">
    <property type="entry name" value="SAM_NCD1"/>
    <property type="match status" value="1"/>
</dbReference>
<dbReference type="InterPro" id="IPR006988">
    <property type="entry name" value="Nab_N"/>
</dbReference>